<proteinExistence type="predicted"/>
<organism evidence="1 2">
    <name type="scientific">Sporothrix curviconia</name>
    <dbReference type="NCBI Taxonomy" id="1260050"/>
    <lineage>
        <taxon>Eukaryota</taxon>
        <taxon>Fungi</taxon>
        <taxon>Dikarya</taxon>
        <taxon>Ascomycota</taxon>
        <taxon>Pezizomycotina</taxon>
        <taxon>Sordariomycetes</taxon>
        <taxon>Sordariomycetidae</taxon>
        <taxon>Ophiostomatales</taxon>
        <taxon>Ophiostomataceae</taxon>
        <taxon>Sporothrix</taxon>
    </lineage>
</organism>
<comment type="caution">
    <text evidence="1">The sequence shown here is derived from an EMBL/GenBank/DDBJ whole genome shotgun (WGS) entry which is preliminary data.</text>
</comment>
<evidence type="ECO:0000313" key="1">
    <source>
        <dbReference type="EMBL" id="CAK7225867.1"/>
    </source>
</evidence>
<dbReference type="Proteomes" id="UP001642405">
    <property type="component" value="Unassembled WGS sequence"/>
</dbReference>
<gene>
    <name evidence="1" type="ORF">SCUCBS95973_006007</name>
</gene>
<sequence>MVNIVYVPISQQTSTMTVYTLQPAVQPMMTVPVAAAPTVLCPAQQPVYAAVNPTMPGGAVLVQPQPVGWPCEHISNGGSCWMHRPTGELKSLPPPAPGRPGQWIQWCNGSVTWLAASVATL</sequence>
<name>A0ABP0C1I6_9PEZI</name>
<keyword evidence="2" id="KW-1185">Reference proteome</keyword>
<evidence type="ECO:0000313" key="2">
    <source>
        <dbReference type="Proteomes" id="UP001642405"/>
    </source>
</evidence>
<protein>
    <submittedName>
        <fullName evidence="1">Uncharacterized protein</fullName>
    </submittedName>
</protein>
<accession>A0ABP0C1I6</accession>
<dbReference type="EMBL" id="CAWUHB010000034">
    <property type="protein sequence ID" value="CAK7225867.1"/>
    <property type="molecule type" value="Genomic_DNA"/>
</dbReference>
<reference evidence="1 2" key="1">
    <citation type="submission" date="2024-01" db="EMBL/GenBank/DDBJ databases">
        <authorList>
            <person name="Allen C."/>
            <person name="Tagirdzhanova G."/>
        </authorList>
    </citation>
    <scope>NUCLEOTIDE SEQUENCE [LARGE SCALE GENOMIC DNA]</scope>
</reference>